<evidence type="ECO:0000313" key="1">
    <source>
        <dbReference type="EMBL" id="GAG58561.1"/>
    </source>
</evidence>
<sequence>MSEADTTVVNFNLLDALLTSSKIISAHELCEFDPEDLKDFTKRALTFDLAHAILEQHAPVEIERPAIFDHPGLEIRLTVAVLKPDRYKDLLKTEQELKRMKMLEKAEL</sequence>
<comment type="caution">
    <text evidence="1">The sequence shown here is derived from an EMBL/GenBank/DDBJ whole genome shotgun (WGS) entry which is preliminary data.</text>
</comment>
<gene>
    <name evidence="1" type="ORF">S01H4_19733</name>
</gene>
<organism evidence="1">
    <name type="scientific">marine sediment metagenome</name>
    <dbReference type="NCBI Taxonomy" id="412755"/>
    <lineage>
        <taxon>unclassified sequences</taxon>
        <taxon>metagenomes</taxon>
        <taxon>ecological metagenomes</taxon>
    </lineage>
</organism>
<name>X1AET0_9ZZZZ</name>
<reference evidence="1" key="1">
    <citation type="journal article" date="2014" name="Front. Microbiol.">
        <title>High frequency of phylogenetically diverse reductive dehalogenase-homologous genes in deep subseafloor sedimentary metagenomes.</title>
        <authorList>
            <person name="Kawai M."/>
            <person name="Futagami T."/>
            <person name="Toyoda A."/>
            <person name="Takaki Y."/>
            <person name="Nishi S."/>
            <person name="Hori S."/>
            <person name="Arai W."/>
            <person name="Tsubouchi T."/>
            <person name="Morono Y."/>
            <person name="Uchiyama I."/>
            <person name="Ito T."/>
            <person name="Fujiyama A."/>
            <person name="Inagaki F."/>
            <person name="Takami H."/>
        </authorList>
    </citation>
    <scope>NUCLEOTIDE SEQUENCE</scope>
    <source>
        <strain evidence="1">Expedition CK06-06</strain>
    </source>
</reference>
<dbReference type="EMBL" id="BART01008819">
    <property type="protein sequence ID" value="GAG58561.1"/>
    <property type="molecule type" value="Genomic_DNA"/>
</dbReference>
<proteinExistence type="predicted"/>
<protein>
    <submittedName>
        <fullName evidence="1">Uncharacterized protein</fullName>
    </submittedName>
</protein>
<dbReference type="AlphaFoldDB" id="X1AET0"/>
<accession>X1AET0</accession>